<gene>
    <name evidence="14" type="primary">LOC117150339</name>
</gene>
<dbReference type="UniPathway" id="UPA00378"/>
<dbReference type="PROSITE" id="PS50231">
    <property type="entry name" value="RICIN_B_LECTIN"/>
    <property type="match status" value="1"/>
</dbReference>
<keyword evidence="5" id="KW-0735">Signal-anchor</keyword>
<accession>A0A6P8KVD1</accession>
<evidence type="ECO:0000259" key="12">
    <source>
        <dbReference type="SMART" id="SM00458"/>
    </source>
</evidence>
<dbReference type="Pfam" id="PF00535">
    <property type="entry name" value="Glycos_transf_2"/>
    <property type="match status" value="1"/>
</dbReference>
<dbReference type="GO" id="GO:0030246">
    <property type="term" value="F:carbohydrate binding"/>
    <property type="evidence" value="ECO:0007669"/>
    <property type="project" value="UniProtKB-KW"/>
</dbReference>
<evidence type="ECO:0000313" key="14">
    <source>
        <dbReference type="RefSeq" id="XP_033173078.1"/>
    </source>
</evidence>
<keyword evidence="10" id="KW-0325">Glycoprotein</keyword>
<dbReference type="GO" id="GO:0000139">
    <property type="term" value="C:Golgi membrane"/>
    <property type="evidence" value="ECO:0007669"/>
    <property type="project" value="UniProtKB-SubCell"/>
</dbReference>
<keyword evidence="6" id="KW-1133">Transmembrane helix</keyword>
<keyword evidence="7 11" id="KW-0333">Golgi apparatus</keyword>
<dbReference type="InterPro" id="IPR035992">
    <property type="entry name" value="Ricin_B-like_lectins"/>
</dbReference>
<keyword evidence="9 11" id="KW-1015">Disulfide bond</keyword>
<reference evidence="14" key="1">
    <citation type="submission" date="2025-08" db="UniProtKB">
        <authorList>
            <consortium name="RefSeq"/>
        </authorList>
    </citation>
    <scope>IDENTIFICATION</scope>
    <source>
        <strain evidence="14">Mau12</strain>
        <tissue evidence="14">Whole Body</tissue>
    </source>
</reference>
<evidence type="ECO:0000256" key="2">
    <source>
        <dbReference type="ARBA" id="ARBA00005680"/>
    </source>
</evidence>
<dbReference type="SMART" id="SM00458">
    <property type="entry name" value="RICIN"/>
    <property type="match status" value="1"/>
</dbReference>
<keyword evidence="11" id="KW-0328">Glycosyltransferase</keyword>
<dbReference type="PANTHER" id="PTHR11675">
    <property type="entry name" value="N-ACETYLGALACTOSAMINYLTRANSFERASE"/>
    <property type="match status" value="1"/>
</dbReference>
<dbReference type="InterPro" id="IPR045885">
    <property type="entry name" value="GalNAc-T"/>
</dbReference>
<evidence type="ECO:0000256" key="8">
    <source>
        <dbReference type="ARBA" id="ARBA00023136"/>
    </source>
</evidence>
<dbReference type="GO" id="GO:0006493">
    <property type="term" value="P:protein O-linked glycosylation"/>
    <property type="evidence" value="ECO:0007669"/>
    <property type="project" value="TreeGrafter"/>
</dbReference>
<dbReference type="InterPro" id="IPR000772">
    <property type="entry name" value="Ricin_B_lectin"/>
</dbReference>
<keyword evidence="13" id="KW-1185">Reference proteome</keyword>
<protein>
    <recommendedName>
        <fullName evidence="11">Polypeptide N-acetylgalactosaminyltransferase</fullName>
        <ecNumber evidence="11">2.4.1.-</ecNumber>
    </recommendedName>
    <alternativeName>
        <fullName evidence="11">Protein-UDP acetylgalactosaminyltransferase</fullName>
    </alternativeName>
</protein>
<dbReference type="SUPFAM" id="SSF50370">
    <property type="entry name" value="Ricin B-like lectins"/>
    <property type="match status" value="1"/>
</dbReference>
<dbReference type="AlphaFoldDB" id="A0A6P8KVD1"/>
<keyword evidence="11" id="KW-0464">Manganese</keyword>
<dbReference type="InterPro" id="IPR001173">
    <property type="entry name" value="Glyco_trans_2-like"/>
</dbReference>
<proteinExistence type="inferred from homology"/>
<evidence type="ECO:0000256" key="11">
    <source>
        <dbReference type="RuleBase" id="RU361242"/>
    </source>
</evidence>
<dbReference type="GeneID" id="117150339"/>
<keyword evidence="4 11" id="KW-0430">Lectin</keyword>
<feature type="domain" description="Ricin B lectin" evidence="12">
    <location>
        <begin position="480"/>
        <end position="615"/>
    </location>
</feature>
<dbReference type="GO" id="GO:0004653">
    <property type="term" value="F:polypeptide N-acetylgalactosaminyltransferase activity"/>
    <property type="evidence" value="ECO:0007669"/>
    <property type="project" value="TreeGrafter"/>
</dbReference>
<dbReference type="Gene3D" id="3.90.550.10">
    <property type="entry name" value="Spore Coat Polysaccharide Biosynthesis Protein SpsA, Chain A"/>
    <property type="match status" value="1"/>
</dbReference>
<dbReference type="CDD" id="cd23461">
    <property type="entry name" value="beta-trefoil_Ricin_Pgant8-like"/>
    <property type="match status" value="1"/>
</dbReference>
<dbReference type="CDD" id="cd02510">
    <property type="entry name" value="pp-GalNAc-T"/>
    <property type="match status" value="1"/>
</dbReference>
<name>A0A6P8KVD1_DROMA</name>
<evidence type="ECO:0000256" key="4">
    <source>
        <dbReference type="ARBA" id="ARBA00022734"/>
    </source>
</evidence>
<dbReference type="InterPro" id="IPR029044">
    <property type="entry name" value="Nucleotide-diphossugar_trans"/>
</dbReference>
<dbReference type="EC" id="2.4.1.-" evidence="11"/>
<dbReference type="Proteomes" id="UP000515162">
    <property type="component" value="Chromosome 2L"/>
</dbReference>
<evidence type="ECO:0000256" key="7">
    <source>
        <dbReference type="ARBA" id="ARBA00023034"/>
    </source>
</evidence>
<evidence type="ECO:0000256" key="3">
    <source>
        <dbReference type="ARBA" id="ARBA00022692"/>
    </source>
</evidence>
<keyword evidence="8" id="KW-0472">Membrane</keyword>
<evidence type="ECO:0000313" key="13">
    <source>
        <dbReference type="Proteomes" id="UP000515162"/>
    </source>
</evidence>
<keyword evidence="11" id="KW-0808">Transferase</keyword>
<dbReference type="SUPFAM" id="SSF53448">
    <property type="entry name" value="Nucleotide-diphospho-sugar transferases"/>
    <property type="match status" value="1"/>
</dbReference>
<organism evidence="13 14">
    <name type="scientific">Drosophila mauritiana</name>
    <name type="common">Fruit fly</name>
    <dbReference type="NCBI Taxonomy" id="7226"/>
    <lineage>
        <taxon>Eukaryota</taxon>
        <taxon>Metazoa</taxon>
        <taxon>Ecdysozoa</taxon>
        <taxon>Arthropoda</taxon>
        <taxon>Hexapoda</taxon>
        <taxon>Insecta</taxon>
        <taxon>Pterygota</taxon>
        <taxon>Neoptera</taxon>
        <taxon>Endopterygota</taxon>
        <taxon>Diptera</taxon>
        <taxon>Brachycera</taxon>
        <taxon>Muscomorpha</taxon>
        <taxon>Ephydroidea</taxon>
        <taxon>Drosophilidae</taxon>
        <taxon>Drosophila</taxon>
        <taxon>Sophophora</taxon>
    </lineage>
</organism>
<dbReference type="PANTHER" id="PTHR11675:SF134">
    <property type="entry name" value="N-ACETYLGALACTOSAMINYLTRANSFERASE 4-RELATED"/>
    <property type="match status" value="1"/>
</dbReference>
<comment type="subcellular location">
    <subcellularLocation>
        <location evidence="1 11">Golgi apparatus membrane</location>
        <topology evidence="1 11">Single-pass type II membrane protein</topology>
    </subcellularLocation>
</comment>
<dbReference type="Gene3D" id="2.80.10.50">
    <property type="match status" value="1"/>
</dbReference>
<comment type="pathway">
    <text evidence="11">Protein modification; protein glycosylation.</text>
</comment>
<evidence type="ECO:0000256" key="5">
    <source>
        <dbReference type="ARBA" id="ARBA00022968"/>
    </source>
</evidence>
<dbReference type="Pfam" id="PF00652">
    <property type="entry name" value="Ricin_B_lectin"/>
    <property type="match status" value="1"/>
</dbReference>
<dbReference type="RefSeq" id="XP_033173078.1">
    <property type="nucleotide sequence ID" value="XM_033317187.1"/>
</dbReference>
<evidence type="ECO:0000256" key="10">
    <source>
        <dbReference type="ARBA" id="ARBA00023180"/>
    </source>
</evidence>
<evidence type="ECO:0000256" key="1">
    <source>
        <dbReference type="ARBA" id="ARBA00004323"/>
    </source>
</evidence>
<comment type="similarity">
    <text evidence="2 11">Belongs to the glycosyltransferase 2 family. GalNAc-T subfamily.</text>
</comment>
<evidence type="ECO:0000256" key="9">
    <source>
        <dbReference type="ARBA" id="ARBA00023157"/>
    </source>
</evidence>
<sequence length="627" mass="72528">MNMDLRLIVRLLLAILLTSLATTILMGKQIHRRLVESMVSTIGEKYNSPARQLLKREIADFPPPLTLNQTELDILKTQRNNSFRLPQQEAIKEWQEAISFKEDRSRTGLGERGRAVQLPNAKVSLDELQDFYAQISDRISLNRSLPDTRPISCRKRQYLENLPNVTVIMVFHDEHLSVLLRSITSIINRSPVDLLKQIVLVDDDSNLPELGQQLEEIVAQSFPKIIQILRLPERRGSIKASMEAIKVSSCQVLVFLDSHIEVNSNWLPPLLEPIVINPHIVTGPILDVISRKTFAYTKQNTMTRSGFNWWLETERLPIFPEDRSSDSTPYRTPVLPGAAMAIDRNYFLNLGGFDEQLDTWEAEKFEISFKVWMCGGMMLYVPCARVGHIRKRPMKSISSPGYYRFLARNYKRVAEVWMDNYKKYVYDKNPKLYKTANAGFLFQRKTKREALECNSFDWYMTKVAPDFLKRYLALDSPSVFSGVIESVAFPGFCVDSLNRRHTKPVVLARCTGHSSKPGEHQNWSLTQDHEIRLGNSKDDCLEAQGRRSKSVWLFRCHENGGNQYWFYNHRHRWIQQGQLWVWCLEAQLARGQKVGKVLANKICDKSQLKQQWKVGRNAPYDPQREPN</sequence>
<keyword evidence="3" id="KW-0812">Transmembrane</keyword>
<evidence type="ECO:0000256" key="6">
    <source>
        <dbReference type="ARBA" id="ARBA00022989"/>
    </source>
</evidence>
<comment type="cofactor">
    <cofactor evidence="11">
        <name>Mn(2+)</name>
        <dbReference type="ChEBI" id="CHEBI:29035"/>
    </cofactor>
</comment>